<accession>A0A327ZFL2</accession>
<feature type="compositionally biased region" description="Basic residues" evidence="1">
    <location>
        <begin position="1"/>
        <end position="11"/>
    </location>
</feature>
<comment type="caution">
    <text evidence="2">The sequence shown here is derived from an EMBL/GenBank/DDBJ whole genome shotgun (WGS) entry which is preliminary data.</text>
</comment>
<organism evidence="2 3">
    <name type="scientific">Actinoplanes lutulentus</name>
    <dbReference type="NCBI Taxonomy" id="1287878"/>
    <lineage>
        <taxon>Bacteria</taxon>
        <taxon>Bacillati</taxon>
        <taxon>Actinomycetota</taxon>
        <taxon>Actinomycetes</taxon>
        <taxon>Micromonosporales</taxon>
        <taxon>Micromonosporaceae</taxon>
        <taxon>Actinoplanes</taxon>
    </lineage>
</organism>
<keyword evidence="3" id="KW-1185">Reference proteome</keyword>
<sequence>MWSSGRRRRPSFKVPSSPVALRRPPCPRSCGVKAGAMPVWRQRPQARQVTVSSAAVPSPPPGRAVAQTCHGTAMTWLSDGSCFSAVVQPRYEARMTCLSYGSARLARRLGSPGGSARPAARLARRLGSPGGSARLVVACSVGGLVGDRFRVGPTSARHEGPACACRVGARIEPEIDTRQAICVVRVELGRVSNPKSTQGRRYALCVSSLGAYRTRNRHTRFGLGDRGPG</sequence>
<feature type="region of interest" description="Disordered" evidence="1">
    <location>
        <begin position="1"/>
        <end position="25"/>
    </location>
</feature>
<reference evidence="2 3" key="1">
    <citation type="submission" date="2018-06" db="EMBL/GenBank/DDBJ databases">
        <title>Genomic Encyclopedia of Type Strains, Phase III (KMG-III): the genomes of soil and plant-associated and newly described type strains.</title>
        <authorList>
            <person name="Whitman W."/>
        </authorList>
    </citation>
    <scope>NUCLEOTIDE SEQUENCE [LARGE SCALE GENOMIC DNA]</scope>
    <source>
        <strain evidence="2 3">CGMCC 4.7090</strain>
    </source>
</reference>
<evidence type="ECO:0000313" key="3">
    <source>
        <dbReference type="Proteomes" id="UP000249341"/>
    </source>
</evidence>
<dbReference type="Proteomes" id="UP000249341">
    <property type="component" value="Unassembled WGS sequence"/>
</dbReference>
<proteinExistence type="predicted"/>
<gene>
    <name evidence="2" type="ORF">B0I29_104100</name>
</gene>
<evidence type="ECO:0000256" key="1">
    <source>
        <dbReference type="SAM" id="MobiDB-lite"/>
    </source>
</evidence>
<dbReference type="EMBL" id="QLMJ01000004">
    <property type="protein sequence ID" value="RAK39563.1"/>
    <property type="molecule type" value="Genomic_DNA"/>
</dbReference>
<evidence type="ECO:0000313" key="2">
    <source>
        <dbReference type="EMBL" id="RAK39563.1"/>
    </source>
</evidence>
<protein>
    <submittedName>
        <fullName evidence="2">Uncharacterized protein</fullName>
    </submittedName>
</protein>
<dbReference type="AlphaFoldDB" id="A0A327ZFL2"/>
<name>A0A327ZFL2_9ACTN</name>